<evidence type="ECO:0000313" key="4">
    <source>
        <dbReference type="WBParaSite" id="PDA_v2.g804.t1"/>
    </source>
</evidence>
<name>A0A914QVK1_9BILA</name>
<dbReference type="WBParaSite" id="PDA_v2.g804.t1">
    <property type="protein sequence ID" value="PDA_v2.g804.t1"/>
    <property type="gene ID" value="PDA_v2.g804"/>
</dbReference>
<organism evidence="3 4">
    <name type="scientific">Panagrolaimus davidi</name>
    <dbReference type="NCBI Taxonomy" id="227884"/>
    <lineage>
        <taxon>Eukaryota</taxon>
        <taxon>Metazoa</taxon>
        <taxon>Ecdysozoa</taxon>
        <taxon>Nematoda</taxon>
        <taxon>Chromadorea</taxon>
        <taxon>Rhabditida</taxon>
        <taxon>Tylenchina</taxon>
        <taxon>Panagrolaimomorpha</taxon>
        <taxon>Panagrolaimoidea</taxon>
        <taxon>Panagrolaimidae</taxon>
        <taxon>Panagrolaimus</taxon>
    </lineage>
</organism>
<keyword evidence="3" id="KW-1185">Reference proteome</keyword>
<proteinExistence type="predicted"/>
<feature type="coiled-coil region" evidence="1">
    <location>
        <begin position="94"/>
        <end position="121"/>
    </location>
</feature>
<keyword evidence="1" id="KW-0175">Coiled coil</keyword>
<feature type="coiled-coil region" evidence="1">
    <location>
        <begin position="31"/>
        <end position="65"/>
    </location>
</feature>
<evidence type="ECO:0000256" key="2">
    <source>
        <dbReference type="SAM" id="MobiDB-lite"/>
    </source>
</evidence>
<accession>A0A914QVK1</accession>
<dbReference type="AlphaFoldDB" id="A0A914QVK1"/>
<feature type="region of interest" description="Disordered" evidence="2">
    <location>
        <begin position="219"/>
        <end position="244"/>
    </location>
</feature>
<evidence type="ECO:0000313" key="3">
    <source>
        <dbReference type="Proteomes" id="UP000887578"/>
    </source>
</evidence>
<evidence type="ECO:0000256" key="1">
    <source>
        <dbReference type="SAM" id="Coils"/>
    </source>
</evidence>
<protein>
    <submittedName>
        <fullName evidence="4">Uncharacterized protein</fullName>
    </submittedName>
</protein>
<feature type="compositionally biased region" description="Basic and acidic residues" evidence="2">
    <location>
        <begin position="219"/>
        <end position="233"/>
    </location>
</feature>
<sequence>MFRLRSQLPPTILFQESSHLKSKLKYYEGLIKDFESDLEASEYNNQKLQEKIKDLLSSHHDLEIISNDLKADKVRDDLTIKALRRLTKNVCNMYEESQLKIKSQQEEIIQLAKANQQLCEANETSVHDEIDSLENTCTESSEVIQPTKPVSESPTNSYVFPPTPDNVIPPVFTPFSVHAEPSTLKSHLPCDKEAPVSTGQLCESENHPVSFSPLKLEVTKSNEQRSEERDKPPTVDLKTASAVQTTEAVPEDLIEAVYSHDNDPLPMSRDSEATHNFSRYQKMNFY</sequence>
<reference evidence="4" key="1">
    <citation type="submission" date="2022-11" db="UniProtKB">
        <authorList>
            <consortium name="WormBaseParasite"/>
        </authorList>
    </citation>
    <scope>IDENTIFICATION</scope>
</reference>
<dbReference type="Proteomes" id="UP000887578">
    <property type="component" value="Unplaced"/>
</dbReference>